<keyword evidence="5" id="KW-1133">Transmembrane helix</keyword>
<dbReference type="AlphaFoldDB" id="A0A1M4V5J8"/>
<evidence type="ECO:0000256" key="4">
    <source>
        <dbReference type="SAM" id="MobiDB-lite"/>
    </source>
</evidence>
<reference evidence="7 8" key="1">
    <citation type="submission" date="2016-11" db="EMBL/GenBank/DDBJ databases">
        <authorList>
            <person name="Jaros S."/>
            <person name="Januszkiewicz K."/>
            <person name="Wedrychowicz H."/>
        </authorList>
    </citation>
    <scope>NUCLEOTIDE SEQUENCE [LARGE SCALE GENOMIC DNA]</scope>
    <source>
        <strain evidence="7 8">DSM 17459</strain>
    </source>
</reference>
<protein>
    <submittedName>
        <fullName evidence="7">RND family efflux transporter, MFP subunit</fullName>
    </submittedName>
</protein>
<dbReference type="PANTHER" id="PTHR32347:SF14">
    <property type="entry name" value="EFFLUX SYSTEM COMPONENT YKNX-RELATED"/>
    <property type="match status" value="1"/>
</dbReference>
<dbReference type="Gene3D" id="1.10.287.470">
    <property type="entry name" value="Helix hairpin bin"/>
    <property type="match status" value="1"/>
</dbReference>
<dbReference type="Pfam" id="PF25989">
    <property type="entry name" value="YknX_C"/>
    <property type="match status" value="1"/>
</dbReference>
<dbReference type="Gene3D" id="2.40.50.100">
    <property type="match status" value="1"/>
</dbReference>
<dbReference type="STRING" id="1122155.SAMN02745158_01134"/>
<dbReference type="InterPro" id="IPR050465">
    <property type="entry name" value="UPF0194_transport"/>
</dbReference>
<evidence type="ECO:0000313" key="7">
    <source>
        <dbReference type="EMBL" id="SHE64172.1"/>
    </source>
</evidence>
<evidence type="ECO:0000259" key="6">
    <source>
        <dbReference type="Pfam" id="PF25989"/>
    </source>
</evidence>
<evidence type="ECO:0000256" key="5">
    <source>
        <dbReference type="SAM" id="Phobius"/>
    </source>
</evidence>
<feature type="region of interest" description="Disordered" evidence="4">
    <location>
        <begin position="527"/>
        <end position="558"/>
    </location>
</feature>
<keyword evidence="5" id="KW-0812">Transmembrane</keyword>
<keyword evidence="8" id="KW-1185">Reference proteome</keyword>
<dbReference type="GO" id="GO:0016020">
    <property type="term" value="C:membrane"/>
    <property type="evidence" value="ECO:0007669"/>
    <property type="project" value="InterPro"/>
</dbReference>
<dbReference type="InterPro" id="IPR058637">
    <property type="entry name" value="YknX-like_C"/>
</dbReference>
<proteinExistence type="inferred from homology"/>
<evidence type="ECO:0000313" key="8">
    <source>
        <dbReference type="Proteomes" id="UP000184245"/>
    </source>
</evidence>
<evidence type="ECO:0000256" key="3">
    <source>
        <dbReference type="ARBA" id="ARBA00023054"/>
    </source>
</evidence>
<feature type="compositionally biased region" description="Polar residues" evidence="4">
    <location>
        <begin position="543"/>
        <end position="558"/>
    </location>
</feature>
<feature type="transmembrane region" description="Helical" evidence="5">
    <location>
        <begin position="12"/>
        <end position="35"/>
    </location>
</feature>
<name>A0A1M4V5J8_9CLOT</name>
<feature type="region of interest" description="Disordered" evidence="4">
    <location>
        <begin position="259"/>
        <end position="287"/>
    </location>
</feature>
<dbReference type="Proteomes" id="UP000184245">
    <property type="component" value="Unassembled WGS sequence"/>
</dbReference>
<dbReference type="NCBIfam" id="TIGR01730">
    <property type="entry name" value="RND_mfp"/>
    <property type="match status" value="1"/>
</dbReference>
<evidence type="ECO:0000256" key="2">
    <source>
        <dbReference type="ARBA" id="ARBA00009477"/>
    </source>
</evidence>
<dbReference type="Gene3D" id="2.40.420.20">
    <property type="match status" value="1"/>
</dbReference>
<comment type="similarity">
    <text evidence="2">Belongs to the membrane fusion protein (MFP) (TC 8.A.1) family.</text>
</comment>
<dbReference type="GO" id="GO:0030313">
    <property type="term" value="C:cell envelope"/>
    <property type="evidence" value="ECO:0007669"/>
    <property type="project" value="UniProtKB-SubCell"/>
</dbReference>
<sequence>MKAGVKGKKKNLVLYIVIAAVVVVLVVLVLVSNMMKGNTLPSVNVETVTTGDVQEKVDTSGTVESQNKKVFFSPVNAEVQNLNFQVGDSVAAGTQLIDFDLENLERDNQKAELTAKAGQYGYNDSIKKSNKAANDVADAKAKVATLEGQVDAKKQEVEDLTAQISSAQAQAAADAQNAAEDSANQAAAQYKKDKEAYDKALADAQNAVTDAQTKYNQEKTNYDMAYSKWDSSKTSTNEQAVKEQEKVLTDAQNKLDAAKASRDNLLNNPPVYQGASGGTGEAGTADTSQLQLQLQNAQSELAELQSDLATNKSVAESGDAGVLSEDAKKQLQVNNNLTELEAKTLDELIAEGKKGIQAEFTGVISDSKIVDGAAVTQGMEMFTLESTEDVSVSVTVSKYDIDKIKVGQKAKVTIAGKTYDGTLTKINKVAIPNEKGTPVLGAQVHIDNPDQDIYLGVDAKVTIVGNEAKNAVLLPVELVNTGKTGSFCYVVEDGKVAKRTIETGIASDSYIEVKSGLKKGDVVITDSPDTLTEGLPVEAKEASGQTDGEAQQDTVAAE</sequence>
<dbReference type="OrthoDB" id="11589at2"/>
<dbReference type="Gene3D" id="2.40.30.170">
    <property type="match status" value="1"/>
</dbReference>
<dbReference type="RefSeq" id="WP_072849738.1">
    <property type="nucleotide sequence ID" value="NZ_FQVI01000003.1"/>
</dbReference>
<dbReference type="EMBL" id="FQVI01000003">
    <property type="protein sequence ID" value="SHE64172.1"/>
    <property type="molecule type" value="Genomic_DNA"/>
</dbReference>
<gene>
    <name evidence="7" type="ORF">SAMN02745158_01134</name>
</gene>
<dbReference type="SUPFAM" id="SSF111369">
    <property type="entry name" value="HlyD-like secretion proteins"/>
    <property type="match status" value="1"/>
</dbReference>
<keyword evidence="3" id="KW-0175">Coiled coil</keyword>
<feature type="domain" description="YknX-like C-terminal permuted SH3-like" evidence="6">
    <location>
        <begin position="474"/>
        <end position="538"/>
    </location>
</feature>
<dbReference type="PANTHER" id="PTHR32347">
    <property type="entry name" value="EFFLUX SYSTEM COMPONENT YKNX-RELATED"/>
    <property type="match status" value="1"/>
</dbReference>
<keyword evidence="5" id="KW-0472">Membrane</keyword>
<dbReference type="GO" id="GO:0022857">
    <property type="term" value="F:transmembrane transporter activity"/>
    <property type="evidence" value="ECO:0007669"/>
    <property type="project" value="InterPro"/>
</dbReference>
<accession>A0A1M4V5J8</accession>
<organism evidence="7 8">
    <name type="scientific">Lactonifactor longoviformis DSM 17459</name>
    <dbReference type="NCBI Taxonomy" id="1122155"/>
    <lineage>
        <taxon>Bacteria</taxon>
        <taxon>Bacillati</taxon>
        <taxon>Bacillota</taxon>
        <taxon>Clostridia</taxon>
        <taxon>Eubacteriales</taxon>
        <taxon>Clostridiaceae</taxon>
        <taxon>Lactonifactor</taxon>
    </lineage>
</organism>
<comment type="subcellular location">
    <subcellularLocation>
        <location evidence="1">Cell envelope</location>
    </subcellularLocation>
</comment>
<evidence type="ECO:0000256" key="1">
    <source>
        <dbReference type="ARBA" id="ARBA00004196"/>
    </source>
</evidence>
<dbReference type="InterPro" id="IPR006143">
    <property type="entry name" value="RND_pump_MFP"/>
</dbReference>